<dbReference type="InterPro" id="IPR000914">
    <property type="entry name" value="SBP_5_dom"/>
</dbReference>
<gene>
    <name evidence="3" type="primary">dppA</name>
    <name evidence="3" type="ORF">CI610_02146</name>
</gene>
<dbReference type="Pfam" id="PF00496">
    <property type="entry name" value="SBP_bac_5"/>
    <property type="match status" value="1"/>
</dbReference>
<evidence type="ECO:0000259" key="2">
    <source>
        <dbReference type="Pfam" id="PF00496"/>
    </source>
</evidence>
<name>A0A2H9T6S7_9ZZZZ</name>
<dbReference type="Gene3D" id="3.10.105.10">
    <property type="entry name" value="Dipeptide-binding Protein, Domain 3"/>
    <property type="match status" value="1"/>
</dbReference>
<dbReference type="PANTHER" id="PTHR30290">
    <property type="entry name" value="PERIPLASMIC BINDING COMPONENT OF ABC TRANSPORTER"/>
    <property type="match status" value="1"/>
</dbReference>
<dbReference type="Gene3D" id="3.40.190.10">
    <property type="entry name" value="Periplasmic binding protein-like II"/>
    <property type="match status" value="1"/>
</dbReference>
<evidence type="ECO:0000256" key="1">
    <source>
        <dbReference type="ARBA" id="ARBA00022729"/>
    </source>
</evidence>
<dbReference type="GO" id="GO:0030288">
    <property type="term" value="C:outer membrane-bounded periplasmic space"/>
    <property type="evidence" value="ECO:0007669"/>
    <property type="project" value="TreeGrafter"/>
</dbReference>
<protein>
    <submittedName>
        <fullName evidence="3">Periplasmic dipeptide transport protein</fullName>
    </submittedName>
</protein>
<feature type="domain" description="Solute-binding protein family 5" evidence="2">
    <location>
        <begin position="132"/>
        <end position="517"/>
    </location>
</feature>
<dbReference type="InterPro" id="IPR039424">
    <property type="entry name" value="SBP_5"/>
</dbReference>
<dbReference type="PIRSF" id="PIRSF002741">
    <property type="entry name" value="MppA"/>
    <property type="match status" value="1"/>
</dbReference>
<reference evidence="3" key="1">
    <citation type="journal article" date="2017" name="Appl. Environ. Microbiol.">
        <title>Molecular characterization of an Endozoicomonas-like organism causing infection in king scallop Pecten maximus L.</title>
        <authorList>
            <person name="Cano I."/>
            <person name="van Aerle R."/>
            <person name="Ross S."/>
            <person name="Verner-Jeffreys D.W."/>
            <person name="Paley R.K."/>
            <person name="Rimmer G."/>
            <person name="Ryder D."/>
            <person name="Hooper P."/>
            <person name="Stone D."/>
            <person name="Feist S.W."/>
        </authorList>
    </citation>
    <scope>NUCLEOTIDE SEQUENCE</scope>
</reference>
<dbReference type="GO" id="GO:1904680">
    <property type="term" value="F:peptide transmembrane transporter activity"/>
    <property type="evidence" value="ECO:0007669"/>
    <property type="project" value="TreeGrafter"/>
</dbReference>
<evidence type="ECO:0000313" key="3">
    <source>
        <dbReference type="EMBL" id="PJE78899.1"/>
    </source>
</evidence>
<accession>A0A2H9T6S7</accession>
<dbReference type="SUPFAM" id="SSF53850">
    <property type="entry name" value="Periplasmic binding protein-like II"/>
    <property type="match status" value="1"/>
</dbReference>
<dbReference type="GO" id="GO:0015833">
    <property type="term" value="P:peptide transport"/>
    <property type="evidence" value="ECO:0007669"/>
    <property type="project" value="TreeGrafter"/>
</dbReference>
<proteinExistence type="predicted"/>
<comment type="caution">
    <text evidence="3">The sequence shown here is derived from an EMBL/GenBank/DDBJ whole genome shotgun (WGS) entry which is preliminary data.</text>
</comment>
<dbReference type="InterPro" id="IPR030678">
    <property type="entry name" value="Peptide/Ni-bd"/>
</dbReference>
<dbReference type="CDD" id="cd08497">
    <property type="entry name" value="MbnE-like"/>
    <property type="match status" value="1"/>
</dbReference>
<sequence length="631" mass="72474">MIIKTAHLARCLGAIFLAAVIHSGYGNATQTVTSHQQITVSHGIARFDDLKYPENFSHFDYVNPNAPKGGHLQLFAHGTFDSLNPYAITGITPSGLDTYSYMRFGFSEINEPLMVGTGFYAPSGDEPMSAYGLIAQSVEYPPENQWIIFHLRPEARFHDGHPITASDVAFSFHTLKTKGHPRYKMQLEPISDVNVLNTHSVKFIFKKPGSRTQLFRAAELPVIPDHYWKTRHLEKSSLTPPVNSGPYQITQVNPGKSIVFERRKDYWGKHLPVSQGFNNFDKITLFFYRDLSVAFESFKAGGHDLHVEIMAKNWKTAYDFPAVLRGDIKQQELKRRMVYGSSFLYFNTRLAVFSDRRVREALGYLFNYEWTNHAIFHDMYNRASSYFPNTLLASSGLPSEKEQAVLQPWKTTLSPDIFNKPFSVPQHSTSEGMTQNNKRKALALLRSAGWDVHRGQMRHKITQNPLRFDMIHHSQAATRYLLPFKNNLAALGIDMSIHIMDASQYYRRLRKFDFGMIEKVLPHMHYPDLEPERYFHSQQADLEGSYNFSGIRHPAIDALVEKIPQTTNKTELITLTRSLDRILLSEHYGIPKWYSHTIRVAHKNKFAWPAHPPDYITGFNTWWIKPTAESE</sequence>
<dbReference type="EMBL" id="NSIT01000117">
    <property type="protein sequence ID" value="PJE78899.1"/>
    <property type="molecule type" value="Genomic_DNA"/>
</dbReference>
<dbReference type="GO" id="GO:0042884">
    <property type="term" value="P:microcin transport"/>
    <property type="evidence" value="ECO:0007669"/>
    <property type="project" value="TreeGrafter"/>
</dbReference>
<keyword evidence="1" id="KW-0732">Signal</keyword>
<organism evidence="3">
    <name type="scientific">invertebrate metagenome</name>
    <dbReference type="NCBI Taxonomy" id="1711999"/>
    <lineage>
        <taxon>unclassified sequences</taxon>
        <taxon>metagenomes</taxon>
        <taxon>organismal metagenomes</taxon>
    </lineage>
</organism>
<dbReference type="PANTHER" id="PTHR30290:SF64">
    <property type="entry name" value="ABC TRANSPORTER PERIPLASMIC BINDING PROTEIN"/>
    <property type="match status" value="1"/>
</dbReference>
<dbReference type="GO" id="GO:0043190">
    <property type="term" value="C:ATP-binding cassette (ABC) transporter complex"/>
    <property type="evidence" value="ECO:0007669"/>
    <property type="project" value="InterPro"/>
</dbReference>
<dbReference type="AlphaFoldDB" id="A0A2H9T6S7"/>